<dbReference type="InterPro" id="IPR001789">
    <property type="entry name" value="Sig_transdc_resp-reg_receiver"/>
</dbReference>
<proteinExistence type="predicted"/>
<accession>A0ABU8TDS1</accession>
<keyword evidence="2" id="KW-0902">Two-component regulatory system</keyword>
<evidence type="ECO:0000313" key="11">
    <source>
        <dbReference type="EMBL" id="MEJ8282099.1"/>
    </source>
</evidence>
<sequence>MSEHGPRTRVLLVDDDVRIGRALGLALGDEGFDVDAVHTGEEALARAGDPGVDLVLLDLMLPGVDGLTVCRRLREAGDLPIIMVTARSDSADVVAGLEAGADDYVTKPLVAAELAARIRALLRRRRPAPSARRTVLGDLELRPDEGLVLRDGAPIHLTRTEFRLLAELAAAGGRIVTRDELLSRVWGYEYHGDTRLLDVHVRRLRRKIELDPDRPVLVLTVRGAGYRTGAEPAPPPRPDPVPAPGRGG</sequence>
<dbReference type="Gene3D" id="1.10.10.10">
    <property type="entry name" value="Winged helix-like DNA-binding domain superfamily/Winged helix DNA-binding domain"/>
    <property type="match status" value="1"/>
</dbReference>
<evidence type="ECO:0000256" key="5">
    <source>
        <dbReference type="ARBA" id="ARBA00023163"/>
    </source>
</evidence>
<dbReference type="Pfam" id="PF00072">
    <property type="entry name" value="Response_reg"/>
    <property type="match status" value="1"/>
</dbReference>
<evidence type="ECO:0000259" key="9">
    <source>
        <dbReference type="PROSITE" id="PS50110"/>
    </source>
</evidence>
<evidence type="ECO:0000256" key="1">
    <source>
        <dbReference type="ARBA" id="ARBA00022553"/>
    </source>
</evidence>
<feature type="domain" description="OmpR/PhoB-type" evidence="10">
    <location>
        <begin position="131"/>
        <end position="230"/>
    </location>
</feature>
<dbReference type="Proteomes" id="UP001364211">
    <property type="component" value="Unassembled WGS sequence"/>
</dbReference>
<dbReference type="PROSITE" id="PS50110">
    <property type="entry name" value="RESPONSE_REGULATORY"/>
    <property type="match status" value="1"/>
</dbReference>
<dbReference type="Gene3D" id="6.10.250.690">
    <property type="match status" value="1"/>
</dbReference>
<evidence type="ECO:0000256" key="7">
    <source>
        <dbReference type="PROSITE-ProRule" id="PRU01091"/>
    </source>
</evidence>
<keyword evidence="12" id="KW-1185">Reference proteome</keyword>
<reference evidence="11 12" key="1">
    <citation type="submission" date="2024-03" db="EMBL/GenBank/DDBJ databases">
        <title>Draft genome sequence of Pseudonocardia sp. DW16-2.</title>
        <authorList>
            <person name="Duangmal K."/>
        </authorList>
    </citation>
    <scope>NUCLEOTIDE SEQUENCE [LARGE SCALE GENOMIC DNA]</scope>
    <source>
        <strain evidence="11 12">DW16-2</strain>
    </source>
</reference>
<organism evidence="11 12">
    <name type="scientific">Pseudonocardia spirodelae</name>
    <dbReference type="NCBI Taxonomy" id="3133431"/>
    <lineage>
        <taxon>Bacteria</taxon>
        <taxon>Bacillati</taxon>
        <taxon>Actinomycetota</taxon>
        <taxon>Actinomycetes</taxon>
        <taxon>Pseudonocardiales</taxon>
        <taxon>Pseudonocardiaceae</taxon>
        <taxon>Pseudonocardia</taxon>
    </lineage>
</organism>
<evidence type="ECO:0000256" key="4">
    <source>
        <dbReference type="ARBA" id="ARBA00023125"/>
    </source>
</evidence>
<keyword evidence="5" id="KW-0804">Transcription</keyword>
<dbReference type="InterPro" id="IPR011006">
    <property type="entry name" value="CheY-like_superfamily"/>
</dbReference>
<feature type="modified residue" description="4-aspartylphosphate" evidence="6">
    <location>
        <position position="58"/>
    </location>
</feature>
<dbReference type="SMART" id="SM00862">
    <property type="entry name" value="Trans_reg_C"/>
    <property type="match status" value="1"/>
</dbReference>
<comment type="caution">
    <text evidence="11">The sequence shown here is derived from an EMBL/GenBank/DDBJ whole genome shotgun (WGS) entry which is preliminary data.</text>
</comment>
<feature type="domain" description="Response regulatory" evidence="9">
    <location>
        <begin position="9"/>
        <end position="122"/>
    </location>
</feature>
<dbReference type="Pfam" id="PF00486">
    <property type="entry name" value="Trans_reg_C"/>
    <property type="match status" value="1"/>
</dbReference>
<evidence type="ECO:0000313" key="12">
    <source>
        <dbReference type="Proteomes" id="UP001364211"/>
    </source>
</evidence>
<name>A0ABU8TDS1_9PSEU</name>
<dbReference type="CDD" id="cd17574">
    <property type="entry name" value="REC_OmpR"/>
    <property type="match status" value="1"/>
</dbReference>
<dbReference type="PANTHER" id="PTHR48111:SF21">
    <property type="entry name" value="DNA-BINDING DUAL MASTER TRANSCRIPTIONAL REGULATOR RPAA"/>
    <property type="match status" value="1"/>
</dbReference>
<evidence type="ECO:0000256" key="6">
    <source>
        <dbReference type="PROSITE-ProRule" id="PRU00169"/>
    </source>
</evidence>
<keyword evidence="4 7" id="KW-0238">DNA-binding</keyword>
<feature type="DNA-binding region" description="OmpR/PhoB-type" evidence="7">
    <location>
        <begin position="131"/>
        <end position="230"/>
    </location>
</feature>
<dbReference type="InterPro" id="IPR039420">
    <property type="entry name" value="WalR-like"/>
</dbReference>
<keyword evidence="3" id="KW-0805">Transcription regulation</keyword>
<protein>
    <submittedName>
        <fullName evidence="11">Response regulator transcription factor</fullName>
    </submittedName>
</protein>
<dbReference type="CDD" id="cd00383">
    <property type="entry name" value="trans_reg_C"/>
    <property type="match status" value="1"/>
</dbReference>
<evidence type="ECO:0000256" key="3">
    <source>
        <dbReference type="ARBA" id="ARBA00023015"/>
    </source>
</evidence>
<feature type="compositionally biased region" description="Pro residues" evidence="8">
    <location>
        <begin position="232"/>
        <end position="248"/>
    </location>
</feature>
<feature type="region of interest" description="Disordered" evidence="8">
    <location>
        <begin position="225"/>
        <end position="248"/>
    </location>
</feature>
<dbReference type="InterPro" id="IPR001867">
    <property type="entry name" value="OmpR/PhoB-type_DNA-bd"/>
</dbReference>
<dbReference type="Gene3D" id="3.40.50.2300">
    <property type="match status" value="1"/>
</dbReference>
<dbReference type="PROSITE" id="PS51755">
    <property type="entry name" value="OMPR_PHOB"/>
    <property type="match status" value="1"/>
</dbReference>
<dbReference type="PANTHER" id="PTHR48111">
    <property type="entry name" value="REGULATOR OF RPOS"/>
    <property type="match status" value="1"/>
</dbReference>
<gene>
    <name evidence="11" type="ORF">WJX68_24430</name>
</gene>
<dbReference type="SMART" id="SM00448">
    <property type="entry name" value="REC"/>
    <property type="match status" value="1"/>
</dbReference>
<evidence type="ECO:0000259" key="10">
    <source>
        <dbReference type="PROSITE" id="PS51755"/>
    </source>
</evidence>
<dbReference type="RefSeq" id="WP_340295185.1">
    <property type="nucleotide sequence ID" value="NZ_JBBJUP010000028.1"/>
</dbReference>
<dbReference type="InterPro" id="IPR036388">
    <property type="entry name" value="WH-like_DNA-bd_sf"/>
</dbReference>
<keyword evidence="1 6" id="KW-0597">Phosphoprotein</keyword>
<evidence type="ECO:0000256" key="2">
    <source>
        <dbReference type="ARBA" id="ARBA00023012"/>
    </source>
</evidence>
<evidence type="ECO:0000256" key="8">
    <source>
        <dbReference type="SAM" id="MobiDB-lite"/>
    </source>
</evidence>
<dbReference type="EMBL" id="JBBJUP010000028">
    <property type="protein sequence ID" value="MEJ8282099.1"/>
    <property type="molecule type" value="Genomic_DNA"/>
</dbReference>
<dbReference type="SUPFAM" id="SSF52172">
    <property type="entry name" value="CheY-like"/>
    <property type="match status" value="1"/>
</dbReference>